<evidence type="ECO:0000313" key="3">
    <source>
        <dbReference type="Proteomes" id="UP000077266"/>
    </source>
</evidence>
<dbReference type="InterPro" id="IPR051477">
    <property type="entry name" value="Expansin_CellWall"/>
</dbReference>
<evidence type="ECO:0000313" key="2">
    <source>
        <dbReference type="EMBL" id="KZV90581.1"/>
    </source>
</evidence>
<dbReference type="PANTHER" id="PTHR31836">
    <property type="match status" value="1"/>
</dbReference>
<dbReference type="EMBL" id="KV426045">
    <property type="protein sequence ID" value="KZV90581.1"/>
    <property type="molecule type" value="Genomic_DNA"/>
</dbReference>
<evidence type="ECO:0000256" key="1">
    <source>
        <dbReference type="ARBA" id="ARBA00022729"/>
    </source>
</evidence>
<keyword evidence="1" id="KW-0732">Signal</keyword>
<dbReference type="PANTHER" id="PTHR31836:SF28">
    <property type="entry name" value="SRCR DOMAIN-CONTAINING PROTEIN-RELATED"/>
    <property type="match status" value="1"/>
</dbReference>
<dbReference type="AlphaFoldDB" id="A0A165GIN9"/>
<dbReference type="Gene3D" id="2.40.40.10">
    <property type="entry name" value="RlpA-like domain"/>
    <property type="match status" value="1"/>
</dbReference>
<gene>
    <name evidence="2" type="ORF">EXIGLDRAFT_616740</name>
</gene>
<dbReference type="InterPro" id="IPR036908">
    <property type="entry name" value="RlpA-like_sf"/>
</dbReference>
<proteinExistence type="predicted"/>
<dbReference type="SUPFAM" id="SSF50685">
    <property type="entry name" value="Barwin-like endoglucanases"/>
    <property type="match status" value="1"/>
</dbReference>
<accession>A0A165GIN9</accession>
<dbReference type="CDD" id="cd22191">
    <property type="entry name" value="DPBB_RlpA_EXP_N-like"/>
    <property type="match status" value="1"/>
</dbReference>
<sequence length="95" mass="10405">DTDLIAAVSQLYFDTFPCVSRNPNANPMCGKTATVTYQGKSVTVGLYDRCVSCAFGDIDLTPAAFSAIADMNLGRIQGVTWQLGMRLHWPIQLKF</sequence>
<dbReference type="OrthoDB" id="623670at2759"/>
<reference evidence="2 3" key="1">
    <citation type="journal article" date="2016" name="Mol. Biol. Evol.">
        <title>Comparative Genomics of Early-Diverging Mushroom-Forming Fungi Provides Insights into the Origins of Lignocellulose Decay Capabilities.</title>
        <authorList>
            <person name="Nagy L.G."/>
            <person name="Riley R."/>
            <person name="Tritt A."/>
            <person name="Adam C."/>
            <person name="Daum C."/>
            <person name="Floudas D."/>
            <person name="Sun H."/>
            <person name="Yadav J.S."/>
            <person name="Pangilinan J."/>
            <person name="Larsson K.H."/>
            <person name="Matsuura K."/>
            <person name="Barry K."/>
            <person name="Labutti K."/>
            <person name="Kuo R."/>
            <person name="Ohm R.A."/>
            <person name="Bhattacharya S.S."/>
            <person name="Shirouzu T."/>
            <person name="Yoshinaga Y."/>
            <person name="Martin F.M."/>
            <person name="Grigoriev I.V."/>
            <person name="Hibbett D.S."/>
        </authorList>
    </citation>
    <scope>NUCLEOTIDE SEQUENCE [LARGE SCALE GENOMIC DNA]</scope>
    <source>
        <strain evidence="2 3">HHB12029</strain>
    </source>
</reference>
<dbReference type="Proteomes" id="UP000077266">
    <property type="component" value="Unassembled WGS sequence"/>
</dbReference>
<protein>
    <submittedName>
        <fullName evidence="2">Uncharacterized protein</fullName>
    </submittedName>
</protein>
<organism evidence="2 3">
    <name type="scientific">Exidia glandulosa HHB12029</name>
    <dbReference type="NCBI Taxonomy" id="1314781"/>
    <lineage>
        <taxon>Eukaryota</taxon>
        <taxon>Fungi</taxon>
        <taxon>Dikarya</taxon>
        <taxon>Basidiomycota</taxon>
        <taxon>Agaricomycotina</taxon>
        <taxon>Agaricomycetes</taxon>
        <taxon>Auriculariales</taxon>
        <taxon>Exidiaceae</taxon>
        <taxon>Exidia</taxon>
    </lineage>
</organism>
<name>A0A165GIN9_EXIGL</name>
<feature type="non-terminal residue" evidence="2">
    <location>
        <position position="1"/>
    </location>
</feature>
<keyword evidence="3" id="KW-1185">Reference proteome</keyword>
<dbReference type="InParanoid" id="A0A165GIN9"/>